<dbReference type="Pfam" id="PF00646">
    <property type="entry name" value="F-box"/>
    <property type="match status" value="1"/>
</dbReference>
<proteinExistence type="predicted"/>
<dbReference type="PROSITE" id="PS50181">
    <property type="entry name" value="FBOX"/>
    <property type="match status" value="1"/>
</dbReference>
<name>A0A0N5A7B8_PARTI</name>
<keyword evidence="2" id="KW-1185">Reference proteome</keyword>
<feature type="domain" description="F-box" evidence="1">
    <location>
        <begin position="4"/>
        <end position="51"/>
    </location>
</feature>
<organism evidence="2 3">
    <name type="scientific">Parastrongyloides trichosuri</name>
    <name type="common">Possum-specific nematode worm</name>
    <dbReference type="NCBI Taxonomy" id="131310"/>
    <lineage>
        <taxon>Eukaryota</taxon>
        <taxon>Metazoa</taxon>
        <taxon>Ecdysozoa</taxon>
        <taxon>Nematoda</taxon>
        <taxon>Chromadorea</taxon>
        <taxon>Rhabditida</taxon>
        <taxon>Tylenchina</taxon>
        <taxon>Panagrolaimomorpha</taxon>
        <taxon>Strongyloidoidea</taxon>
        <taxon>Strongyloididae</taxon>
        <taxon>Parastrongyloides</taxon>
    </lineage>
</organism>
<dbReference type="SMART" id="SM00256">
    <property type="entry name" value="FBOX"/>
    <property type="match status" value="1"/>
</dbReference>
<sequence>MNEQLKLFDLPDLVLTKVLSYLKYNELTTVRKVSRFFNYFIDVNNHLLDRPRVEIMEIKSVEVDDGESNVTQLKLGGYELLGLFDQLKKSIGSGINVGELNISLYDCNEMESFKSFISKISSVKKLFISRLCFNQTMLNEDYMLPKWNNLNRMTFDECTCLNYLNRRNLKKFLENYPKLMYTKLVIPRKMFDYQLIDIILKNQNICRNNKVSPFCQEFLFQYYVADDFDVEEALEMIQSNEAYKWTLLPMNTGVGIHGRRHCNHCKGNIKFLLILYTVWDTISLHHPLP</sequence>
<dbReference type="InterPro" id="IPR001810">
    <property type="entry name" value="F-box_dom"/>
</dbReference>
<dbReference type="SUPFAM" id="SSF81383">
    <property type="entry name" value="F-box domain"/>
    <property type="match status" value="1"/>
</dbReference>
<evidence type="ECO:0000313" key="2">
    <source>
        <dbReference type="Proteomes" id="UP000038045"/>
    </source>
</evidence>
<evidence type="ECO:0000313" key="3">
    <source>
        <dbReference type="WBParaSite" id="PTRK_0001790250.1"/>
    </source>
</evidence>
<evidence type="ECO:0000259" key="1">
    <source>
        <dbReference type="PROSITE" id="PS50181"/>
    </source>
</evidence>
<accession>A0A0N5A7B8</accession>
<dbReference type="AlphaFoldDB" id="A0A0N5A7B8"/>
<dbReference type="WBParaSite" id="PTRK_0001790250.1">
    <property type="protein sequence ID" value="PTRK_0001790250.1"/>
    <property type="gene ID" value="PTRK_0001790250"/>
</dbReference>
<dbReference type="Proteomes" id="UP000038045">
    <property type="component" value="Unplaced"/>
</dbReference>
<dbReference type="InterPro" id="IPR036047">
    <property type="entry name" value="F-box-like_dom_sf"/>
</dbReference>
<reference evidence="3" key="1">
    <citation type="submission" date="2017-02" db="UniProtKB">
        <authorList>
            <consortium name="WormBaseParasite"/>
        </authorList>
    </citation>
    <scope>IDENTIFICATION</scope>
</reference>
<protein>
    <submittedName>
        <fullName evidence="3">F-box domain-containing protein</fullName>
    </submittedName>
</protein>